<dbReference type="PANTHER" id="PTHR43420">
    <property type="entry name" value="ACETYLTRANSFERASE"/>
    <property type="match status" value="1"/>
</dbReference>
<name>A0A2R4MA74_9HYPH</name>
<keyword evidence="7" id="KW-1185">Reference proteome</keyword>
<dbReference type="STRING" id="1122213.GCA_000423365_02932"/>
<evidence type="ECO:0000259" key="5">
    <source>
        <dbReference type="PROSITE" id="PS51186"/>
    </source>
</evidence>
<feature type="domain" description="N-acetyltransferase" evidence="5">
    <location>
        <begin position="10"/>
        <end position="158"/>
    </location>
</feature>
<dbReference type="KEGG" id="mmyr:MXMO3_00218"/>
<evidence type="ECO:0000313" key="6">
    <source>
        <dbReference type="EMBL" id="AVX02766.1"/>
    </source>
</evidence>
<accession>A0A2R4MA74</accession>
<keyword evidence="4" id="KW-0012">Acyltransferase</keyword>
<dbReference type="PROSITE" id="PS51186">
    <property type="entry name" value="GNAT"/>
    <property type="match status" value="1"/>
</dbReference>
<reference evidence="6 7" key="1">
    <citation type="submission" date="2017-05" db="EMBL/GenBank/DDBJ databases">
        <title>Genome Analysis of Maritalea myrionectae HL2708#5.</title>
        <authorList>
            <consortium name="Cotde Inc.-PKNU"/>
            <person name="Jang D."/>
            <person name="Oh H.-M."/>
        </authorList>
    </citation>
    <scope>NUCLEOTIDE SEQUENCE [LARGE SCALE GENOMIC DNA]</scope>
    <source>
        <strain evidence="6 7">HL2708#5</strain>
    </source>
</reference>
<dbReference type="InterPro" id="IPR016181">
    <property type="entry name" value="Acyl_CoA_acyltransferase"/>
</dbReference>
<evidence type="ECO:0000256" key="2">
    <source>
        <dbReference type="ARBA" id="ARBA00022490"/>
    </source>
</evidence>
<dbReference type="RefSeq" id="WP_051213934.1">
    <property type="nucleotide sequence ID" value="NZ_CP021330.1"/>
</dbReference>
<sequence length="161" mass="18283">MKVWSAPIGLHIEMAESQDAEQLAKLHAEGFFRGWSVQDFVAYIGNKDTPIYIACDKNRKIAGFSMLRLQQDECELLTIVVGKRFRGKKLANALMKAMWQDLYYSPVTKMFLEVDEDNQAANKLYASYGFQQVGTRQGYYPRPDGHTATALVMRADLGYAE</sequence>
<keyword evidence="3 6" id="KW-0808">Transferase</keyword>
<dbReference type="InterPro" id="IPR006464">
    <property type="entry name" value="AcTrfase_RimI/Ard1"/>
</dbReference>
<proteinExistence type="inferred from homology"/>
<evidence type="ECO:0000313" key="7">
    <source>
        <dbReference type="Proteomes" id="UP000258927"/>
    </source>
</evidence>
<comment type="similarity">
    <text evidence="1">Belongs to the acetyltransferase family. RimI subfamily.</text>
</comment>
<evidence type="ECO:0000256" key="4">
    <source>
        <dbReference type="ARBA" id="ARBA00023315"/>
    </source>
</evidence>
<dbReference type="InterPro" id="IPR000182">
    <property type="entry name" value="GNAT_dom"/>
</dbReference>
<dbReference type="Proteomes" id="UP000258927">
    <property type="component" value="Chromosome"/>
</dbReference>
<evidence type="ECO:0000256" key="1">
    <source>
        <dbReference type="ARBA" id="ARBA00005395"/>
    </source>
</evidence>
<dbReference type="InterPro" id="IPR050680">
    <property type="entry name" value="YpeA/RimI_acetyltransf"/>
</dbReference>
<dbReference type="CDD" id="cd04301">
    <property type="entry name" value="NAT_SF"/>
    <property type="match status" value="1"/>
</dbReference>
<protein>
    <submittedName>
        <fullName evidence="6">Ribosomal-protein-alanine N-acetyltransferase</fullName>
    </submittedName>
</protein>
<dbReference type="GO" id="GO:0008080">
    <property type="term" value="F:N-acetyltransferase activity"/>
    <property type="evidence" value="ECO:0007669"/>
    <property type="project" value="InterPro"/>
</dbReference>
<dbReference type="AlphaFoldDB" id="A0A2R4MA74"/>
<dbReference type="SUPFAM" id="SSF55729">
    <property type="entry name" value="Acyl-CoA N-acyltransferases (Nat)"/>
    <property type="match status" value="1"/>
</dbReference>
<dbReference type="NCBIfam" id="TIGR01575">
    <property type="entry name" value="rimI"/>
    <property type="match status" value="1"/>
</dbReference>
<dbReference type="Gene3D" id="3.40.630.30">
    <property type="match status" value="1"/>
</dbReference>
<keyword evidence="2" id="KW-0963">Cytoplasm</keyword>
<dbReference type="EMBL" id="CP021330">
    <property type="protein sequence ID" value="AVX02766.1"/>
    <property type="molecule type" value="Genomic_DNA"/>
</dbReference>
<evidence type="ECO:0000256" key="3">
    <source>
        <dbReference type="ARBA" id="ARBA00022679"/>
    </source>
</evidence>
<organism evidence="6 7">
    <name type="scientific">Maritalea myrionectae</name>
    <dbReference type="NCBI Taxonomy" id="454601"/>
    <lineage>
        <taxon>Bacteria</taxon>
        <taxon>Pseudomonadati</taxon>
        <taxon>Pseudomonadota</taxon>
        <taxon>Alphaproteobacteria</taxon>
        <taxon>Hyphomicrobiales</taxon>
        <taxon>Devosiaceae</taxon>
        <taxon>Maritalea</taxon>
    </lineage>
</organism>
<gene>
    <name evidence="6" type="ORF">MXMO3_00218</name>
</gene>
<dbReference type="Pfam" id="PF00583">
    <property type="entry name" value="Acetyltransf_1"/>
    <property type="match status" value="1"/>
</dbReference>